<evidence type="ECO:0000259" key="7">
    <source>
        <dbReference type="SMART" id="SM00278"/>
    </source>
</evidence>
<dbReference type="NCBIfam" id="TIGR00084">
    <property type="entry name" value="ruvA"/>
    <property type="match status" value="1"/>
</dbReference>
<evidence type="ECO:0000313" key="8">
    <source>
        <dbReference type="EMBL" id="CUT17305.1"/>
    </source>
</evidence>
<dbReference type="InterPro" id="IPR012340">
    <property type="entry name" value="NA-bd_OB-fold"/>
</dbReference>
<dbReference type="InterPro" id="IPR013849">
    <property type="entry name" value="DNA_helicase_Holl-junc_RuvA_I"/>
</dbReference>
<dbReference type="GO" id="GO:0000400">
    <property type="term" value="F:four-way junction DNA binding"/>
    <property type="evidence" value="ECO:0007669"/>
    <property type="project" value="UniProtKB-UniRule"/>
</dbReference>
<dbReference type="Pfam" id="PF07499">
    <property type="entry name" value="RuvA_C"/>
    <property type="match status" value="1"/>
</dbReference>
<feature type="domain" description="Helix-hairpin-helix DNA-binding motif class 1" evidence="7">
    <location>
        <begin position="108"/>
        <end position="127"/>
    </location>
</feature>
<keyword evidence="2 6" id="KW-0227">DNA damage</keyword>
<dbReference type="GO" id="GO:0006281">
    <property type="term" value="P:DNA repair"/>
    <property type="evidence" value="ECO:0007669"/>
    <property type="project" value="UniProtKB-UniRule"/>
</dbReference>
<dbReference type="Pfam" id="PF01330">
    <property type="entry name" value="RuvA_N"/>
    <property type="match status" value="1"/>
</dbReference>
<dbReference type="Gene3D" id="1.10.150.20">
    <property type="entry name" value="5' to 3' exonuclease, C-terminal subdomain"/>
    <property type="match status" value="1"/>
</dbReference>
<dbReference type="SUPFAM" id="SSF47781">
    <property type="entry name" value="RuvA domain 2-like"/>
    <property type="match status" value="1"/>
</dbReference>
<keyword evidence="8" id="KW-0547">Nucleotide-binding</keyword>
<dbReference type="RefSeq" id="WP_092342048.1">
    <property type="nucleotide sequence ID" value="NZ_FLSL01000103.1"/>
</dbReference>
<dbReference type="AlphaFoldDB" id="A0A0S4M0H3"/>
<comment type="caution">
    <text evidence="6">Lacks conserved residue(s) required for the propagation of feature annotation.</text>
</comment>
<dbReference type="InterPro" id="IPR010994">
    <property type="entry name" value="RuvA_2-like"/>
</dbReference>
<keyword evidence="4 6" id="KW-0233">DNA recombination</keyword>
<reference evidence="9" key="1">
    <citation type="submission" date="2015-11" db="EMBL/GenBank/DDBJ databases">
        <authorList>
            <person name="Seth-Smith H.M.B."/>
        </authorList>
    </citation>
    <scope>NUCLEOTIDE SEQUENCE [LARGE SCALE GENOMIC DNA]</scope>
    <source>
        <strain evidence="9">2013Ark11</strain>
    </source>
</reference>
<feature type="domain" description="Helix-hairpin-helix DNA-binding motif class 1" evidence="7">
    <location>
        <begin position="73"/>
        <end position="92"/>
    </location>
</feature>
<feature type="region of interest" description="Domain I" evidence="6">
    <location>
        <begin position="1"/>
        <end position="64"/>
    </location>
</feature>
<keyword evidence="9" id="KW-1185">Reference proteome</keyword>
<keyword evidence="8" id="KW-0378">Hydrolase</keyword>
<comment type="subcellular location">
    <subcellularLocation>
        <location evidence="6">Cytoplasm</location>
    </subcellularLocation>
</comment>
<organism evidence="8 9">
    <name type="scientific">Candidatus Ichthyocystis hellenicum</name>
    <dbReference type="NCBI Taxonomy" id="1561003"/>
    <lineage>
        <taxon>Bacteria</taxon>
        <taxon>Pseudomonadati</taxon>
        <taxon>Pseudomonadota</taxon>
        <taxon>Betaproteobacteria</taxon>
        <taxon>Burkholderiales</taxon>
        <taxon>Candidatus Ichthyocystis</taxon>
    </lineage>
</organism>
<dbReference type="Proteomes" id="UP000198651">
    <property type="component" value="Chromosome I"/>
</dbReference>
<comment type="function">
    <text evidence="6">The RuvA-RuvB-RuvC complex processes Holliday junction (HJ) DNA during genetic recombination and DNA repair, while the RuvA-RuvB complex plays an important role in the rescue of blocked DNA replication forks via replication fork reversal (RFR). RuvA specifically binds to HJ cruciform DNA, conferring on it an open structure. The RuvB hexamer acts as an ATP-dependent pump, pulling dsDNA into and through the RuvAB complex. HJ branch migration allows RuvC to scan DNA until it finds its consensus sequence, where it cleaves and resolves the cruciform DNA.</text>
</comment>
<keyword evidence="8" id="KW-0067">ATP-binding</keyword>
<keyword evidence="3 6" id="KW-0238">DNA-binding</keyword>
<dbReference type="GO" id="GO:0005737">
    <property type="term" value="C:cytoplasm"/>
    <property type="evidence" value="ECO:0007669"/>
    <property type="project" value="UniProtKB-SubCell"/>
</dbReference>
<comment type="subunit">
    <text evidence="6">Homotetramer. Forms an RuvA(8)-RuvB(12)-Holliday junction (HJ) complex. HJ DNA is sandwiched between 2 RuvA tetramers; dsDNA enters through RuvA and exits via RuvB. An RuvB hexamer assembles on each DNA strand where it exits the tetramer. Each RuvB hexamer is contacted by two RuvA subunits (via domain III) on 2 adjacent RuvB subunits; this complex drives branch migration. In the full resolvosome a probable DNA-RuvA(4)-RuvB(12)-RuvC(2) complex forms which resolves the HJ.</text>
</comment>
<accession>A0A0S4M0H3</accession>
<dbReference type="STRING" id="1561003.Ark11_0456"/>
<dbReference type="EMBL" id="LN906597">
    <property type="protein sequence ID" value="CUT17305.1"/>
    <property type="molecule type" value="Genomic_DNA"/>
</dbReference>
<keyword evidence="5 6" id="KW-0234">DNA repair</keyword>
<gene>
    <name evidence="6 8" type="primary">ruvA</name>
    <name evidence="8" type="ORF">Ark11_0456</name>
</gene>
<dbReference type="HAMAP" id="MF_00031">
    <property type="entry name" value="DNA_HJ_migration_RuvA"/>
    <property type="match status" value="1"/>
</dbReference>
<dbReference type="SUPFAM" id="SSF46929">
    <property type="entry name" value="DNA helicase RuvA subunit, C-terminal domain"/>
    <property type="match status" value="1"/>
</dbReference>
<evidence type="ECO:0000313" key="9">
    <source>
        <dbReference type="Proteomes" id="UP000198651"/>
    </source>
</evidence>
<name>A0A0S4M0H3_9BURK</name>
<dbReference type="InterPro" id="IPR011114">
    <property type="entry name" value="RuvA_C"/>
</dbReference>
<dbReference type="InterPro" id="IPR036267">
    <property type="entry name" value="RuvA_C_sf"/>
</dbReference>
<evidence type="ECO:0000256" key="6">
    <source>
        <dbReference type="HAMAP-Rule" id="MF_00031"/>
    </source>
</evidence>
<dbReference type="OrthoDB" id="5293449at2"/>
<dbReference type="GO" id="GO:0009378">
    <property type="term" value="F:four-way junction helicase activity"/>
    <property type="evidence" value="ECO:0007669"/>
    <property type="project" value="InterPro"/>
</dbReference>
<feature type="region of interest" description="Domain III" evidence="6">
    <location>
        <begin position="153"/>
        <end position="196"/>
    </location>
</feature>
<evidence type="ECO:0000256" key="1">
    <source>
        <dbReference type="ARBA" id="ARBA00022490"/>
    </source>
</evidence>
<dbReference type="InterPro" id="IPR000085">
    <property type="entry name" value="RuvA"/>
</dbReference>
<dbReference type="PATRIC" id="fig|1561003.3.peg.473"/>
<evidence type="ECO:0000256" key="3">
    <source>
        <dbReference type="ARBA" id="ARBA00023125"/>
    </source>
</evidence>
<dbReference type="GO" id="GO:0048476">
    <property type="term" value="C:Holliday junction resolvase complex"/>
    <property type="evidence" value="ECO:0007669"/>
    <property type="project" value="UniProtKB-UniRule"/>
</dbReference>
<protein>
    <recommendedName>
        <fullName evidence="6">Holliday junction branch migration complex subunit RuvA</fullName>
    </recommendedName>
</protein>
<dbReference type="GO" id="GO:0005524">
    <property type="term" value="F:ATP binding"/>
    <property type="evidence" value="ECO:0007669"/>
    <property type="project" value="InterPro"/>
</dbReference>
<evidence type="ECO:0000256" key="5">
    <source>
        <dbReference type="ARBA" id="ARBA00023204"/>
    </source>
</evidence>
<dbReference type="CDD" id="cd14332">
    <property type="entry name" value="UBA_RuvA_C"/>
    <property type="match status" value="1"/>
</dbReference>
<dbReference type="GO" id="GO:0006310">
    <property type="term" value="P:DNA recombination"/>
    <property type="evidence" value="ECO:0007669"/>
    <property type="project" value="UniProtKB-UniRule"/>
</dbReference>
<dbReference type="Pfam" id="PF14520">
    <property type="entry name" value="HHH_5"/>
    <property type="match status" value="1"/>
</dbReference>
<sequence length="196" mass="21435">MIGYLRGALAEKSPIHVVVECCGIGYDLDVPMSTFYHLPNVGQVVLLRTHLAIRDDAHLLFGFLTEDERVFFRQLLKTNGVGSRLALAVLSAMTLDQFSIAVLSKDLSLLKTIPGVGSRLAERLTLEMKDFCCSRRSSFDQVNSSTLARSVVDDISHALVSLGYSMKEIAVVMPKVSGEVDVSDGIKLALKYLSAQ</sequence>
<comment type="similarity">
    <text evidence="6">Belongs to the RuvA family.</text>
</comment>
<comment type="domain">
    <text evidence="6">Has three domains with a flexible linker between the domains II and III and assumes an 'L' shape. Domain III is highly mobile and contacts RuvB.</text>
</comment>
<evidence type="ECO:0000256" key="4">
    <source>
        <dbReference type="ARBA" id="ARBA00023172"/>
    </source>
</evidence>
<dbReference type="InterPro" id="IPR003583">
    <property type="entry name" value="Hlx-hairpin-Hlx_DNA-bd_motif"/>
</dbReference>
<dbReference type="SMART" id="SM00278">
    <property type="entry name" value="HhH1"/>
    <property type="match status" value="2"/>
</dbReference>
<evidence type="ECO:0000256" key="2">
    <source>
        <dbReference type="ARBA" id="ARBA00022763"/>
    </source>
</evidence>
<keyword evidence="1 6" id="KW-0963">Cytoplasm</keyword>
<keyword evidence="8" id="KW-0347">Helicase</keyword>
<dbReference type="SUPFAM" id="SSF50249">
    <property type="entry name" value="Nucleic acid-binding proteins"/>
    <property type="match status" value="1"/>
</dbReference>
<dbReference type="Gene3D" id="2.40.50.140">
    <property type="entry name" value="Nucleic acid-binding proteins"/>
    <property type="match status" value="1"/>
</dbReference>
<dbReference type="GO" id="GO:0009379">
    <property type="term" value="C:Holliday junction helicase complex"/>
    <property type="evidence" value="ECO:0007669"/>
    <property type="project" value="InterPro"/>
</dbReference>
<proteinExistence type="inferred from homology"/>